<dbReference type="AlphaFoldDB" id="A0A2H0U9V1"/>
<evidence type="ECO:0000259" key="2">
    <source>
        <dbReference type="PROSITE" id="PS50164"/>
    </source>
</evidence>
<dbReference type="InterPro" id="IPR000305">
    <property type="entry name" value="GIY-YIG_endonuc"/>
</dbReference>
<dbReference type="EMBL" id="PFBM01000014">
    <property type="protein sequence ID" value="PIR82466.1"/>
    <property type="molecule type" value="Genomic_DNA"/>
</dbReference>
<dbReference type="Proteomes" id="UP000231379">
    <property type="component" value="Unassembled WGS sequence"/>
</dbReference>
<name>A0A2H0U9V1_9BACT</name>
<dbReference type="CDD" id="cd10449">
    <property type="entry name" value="GIY-YIG_SLX1_like"/>
    <property type="match status" value="1"/>
</dbReference>
<evidence type="ECO:0000256" key="1">
    <source>
        <dbReference type="ARBA" id="ARBA00007435"/>
    </source>
</evidence>
<sequence>MYYVYVLGSERDSRLYIGRTNDLRRRLKKHNNGESFSTAFRRPFTLLYYEAYRDERDAVRREKALKLRGNARRFLMERLSFSLQ</sequence>
<proteinExistence type="inferred from homology"/>
<dbReference type="InterPro" id="IPR035901">
    <property type="entry name" value="GIY-YIG_endonuc_sf"/>
</dbReference>
<dbReference type="SUPFAM" id="SSF82771">
    <property type="entry name" value="GIY-YIG endonuclease"/>
    <property type="match status" value="1"/>
</dbReference>
<accession>A0A2H0U9V1</accession>
<dbReference type="InterPro" id="IPR050190">
    <property type="entry name" value="UPF0213_domain"/>
</dbReference>
<dbReference type="PROSITE" id="PS50164">
    <property type="entry name" value="GIY_YIG"/>
    <property type="match status" value="1"/>
</dbReference>
<comment type="caution">
    <text evidence="3">The sequence shown here is derived from an EMBL/GenBank/DDBJ whole genome shotgun (WGS) entry which is preliminary data.</text>
</comment>
<dbReference type="PANTHER" id="PTHR34477">
    <property type="entry name" value="UPF0213 PROTEIN YHBQ"/>
    <property type="match status" value="1"/>
</dbReference>
<gene>
    <name evidence="3" type="ORF">COU20_02410</name>
</gene>
<evidence type="ECO:0000313" key="4">
    <source>
        <dbReference type="Proteomes" id="UP000231379"/>
    </source>
</evidence>
<organism evidence="3 4">
    <name type="scientific">Candidatus Kaiserbacteria bacterium CG10_big_fil_rev_8_21_14_0_10_59_10</name>
    <dbReference type="NCBI Taxonomy" id="1974612"/>
    <lineage>
        <taxon>Bacteria</taxon>
        <taxon>Candidatus Kaiseribacteriota</taxon>
    </lineage>
</organism>
<evidence type="ECO:0000313" key="3">
    <source>
        <dbReference type="EMBL" id="PIR82466.1"/>
    </source>
</evidence>
<dbReference type="Pfam" id="PF01541">
    <property type="entry name" value="GIY-YIG"/>
    <property type="match status" value="1"/>
</dbReference>
<feature type="domain" description="GIY-YIG" evidence="2">
    <location>
        <begin position="1"/>
        <end position="76"/>
    </location>
</feature>
<reference evidence="4" key="1">
    <citation type="submission" date="2017-09" db="EMBL/GenBank/DDBJ databases">
        <title>Depth-based differentiation of microbial function through sediment-hosted aquifers and enrichment of novel symbionts in the deep terrestrial subsurface.</title>
        <authorList>
            <person name="Probst A.J."/>
            <person name="Ladd B."/>
            <person name="Jarett J.K."/>
            <person name="Geller-Mcgrath D.E."/>
            <person name="Sieber C.M.K."/>
            <person name="Emerson J.B."/>
            <person name="Anantharaman K."/>
            <person name="Thomas B.C."/>
            <person name="Malmstrom R."/>
            <person name="Stieglmeier M."/>
            <person name="Klingl A."/>
            <person name="Woyke T."/>
            <person name="Ryan C.M."/>
            <person name="Banfield J.F."/>
        </authorList>
    </citation>
    <scope>NUCLEOTIDE SEQUENCE [LARGE SCALE GENOMIC DNA]</scope>
</reference>
<dbReference type="Gene3D" id="3.40.1440.10">
    <property type="entry name" value="GIY-YIG endonuclease"/>
    <property type="match status" value="1"/>
</dbReference>
<protein>
    <submittedName>
        <fullName evidence="3">Excinuclease ABC subunit C</fullName>
    </submittedName>
</protein>
<dbReference type="PANTHER" id="PTHR34477:SF1">
    <property type="entry name" value="UPF0213 PROTEIN YHBQ"/>
    <property type="match status" value="1"/>
</dbReference>
<comment type="similarity">
    <text evidence="1">Belongs to the UPF0213 family.</text>
</comment>